<keyword evidence="4" id="KW-1185">Reference proteome</keyword>
<protein>
    <submittedName>
        <fullName evidence="3">Uncharacterized protein</fullName>
    </submittedName>
</protein>
<dbReference type="GO" id="GO:0016788">
    <property type="term" value="F:hydrolase activity, acting on ester bonds"/>
    <property type="evidence" value="ECO:0007669"/>
    <property type="project" value="InterPro"/>
</dbReference>
<evidence type="ECO:0000313" key="4">
    <source>
        <dbReference type="Proteomes" id="UP000826271"/>
    </source>
</evidence>
<dbReference type="InterPro" id="IPR001087">
    <property type="entry name" value="GDSL"/>
</dbReference>
<dbReference type="Proteomes" id="UP000826271">
    <property type="component" value="Unassembled WGS sequence"/>
</dbReference>
<evidence type="ECO:0000256" key="1">
    <source>
        <dbReference type="ARBA" id="ARBA00008668"/>
    </source>
</evidence>
<keyword evidence="2" id="KW-0325">Glycoprotein</keyword>
<reference evidence="3" key="1">
    <citation type="submission" date="2019-10" db="EMBL/GenBank/DDBJ databases">
        <authorList>
            <person name="Zhang R."/>
            <person name="Pan Y."/>
            <person name="Wang J."/>
            <person name="Ma R."/>
            <person name="Yu S."/>
        </authorList>
    </citation>
    <scope>NUCLEOTIDE SEQUENCE</scope>
    <source>
        <strain evidence="3">LA-IB0</strain>
        <tissue evidence="3">Leaf</tissue>
    </source>
</reference>
<organism evidence="3 4">
    <name type="scientific">Buddleja alternifolia</name>
    <dbReference type="NCBI Taxonomy" id="168488"/>
    <lineage>
        <taxon>Eukaryota</taxon>
        <taxon>Viridiplantae</taxon>
        <taxon>Streptophyta</taxon>
        <taxon>Embryophyta</taxon>
        <taxon>Tracheophyta</taxon>
        <taxon>Spermatophyta</taxon>
        <taxon>Magnoliopsida</taxon>
        <taxon>eudicotyledons</taxon>
        <taxon>Gunneridae</taxon>
        <taxon>Pentapetalae</taxon>
        <taxon>asterids</taxon>
        <taxon>lamiids</taxon>
        <taxon>Lamiales</taxon>
        <taxon>Scrophulariaceae</taxon>
        <taxon>Buddlejeae</taxon>
        <taxon>Buddleja</taxon>
    </lineage>
</organism>
<dbReference type="Pfam" id="PF00657">
    <property type="entry name" value="Lipase_GDSL"/>
    <property type="match status" value="1"/>
</dbReference>
<dbReference type="PANTHER" id="PTHR22835:SF677">
    <property type="entry name" value="ACETYLAJMALAN ESTERASE-LIKE"/>
    <property type="match status" value="1"/>
</dbReference>
<dbReference type="PANTHER" id="PTHR22835">
    <property type="entry name" value="ZINC FINGER FYVE DOMAIN CONTAINING PROTEIN"/>
    <property type="match status" value="1"/>
</dbReference>
<proteinExistence type="inferred from homology"/>
<name>A0AAV6WBU5_9LAMI</name>
<dbReference type="Gene3D" id="3.40.50.1110">
    <property type="entry name" value="SGNH hydrolase"/>
    <property type="match status" value="1"/>
</dbReference>
<comment type="caution">
    <text evidence="3">The sequence shown here is derived from an EMBL/GenBank/DDBJ whole genome shotgun (WGS) entry which is preliminary data.</text>
</comment>
<evidence type="ECO:0000256" key="2">
    <source>
        <dbReference type="ARBA" id="ARBA00023180"/>
    </source>
</evidence>
<dbReference type="EMBL" id="WHWC01000016">
    <property type="protein sequence ID" value="KAG8367539.1"/>
    <property type="molecule type" value="Genomic_DNA"/>
</dbReference>
<sequence length="121" mass="13832">MRSLNNLVTSQNNDLQLALSSLRREFPDVVIIYADYYNAFLSVLRGAPILGFDRRNLLKACCGSPIFSPFSPQFCGNPGVATCPNRREYIHWDGLHLTQEANRHISKILIRDIILRIKCIR</sequence>
<comment type="similarity">
    <text evidence="1">Belongs to the 'GDSL' lipolytic enzyme family.</text>
</comment>
<dbReference type="AlphaFoldDB" id="A0AAV6WBU5"/>
<evidence type="ECO:0000313" key="3">
    <source>
        <dbReference type="EMBL" id="KAG8367539.1"/>
    </source>
</evidence>
<accession>A0AAV6WBU5</accession>
<dbReference type="InterPro" id="IPR036514">
    <property type="entry name" value="SGNH_hydro_sf"/>
</dbReference>
<gene>
    <name evidence="3" type="ORF">BUALT_Bualt16G0082400</name>
</gene>